<dbReference type="RefSeq" id="XP_018255434.1">
    <property type="nucleotide sequence ID" value="XM_018402292.1"/>
</dbReference>
<dbReference type="VEuPathDB" id="FungiDB:FOXG_21913"/>
<accession>A0A0J9W2S1</accession>
<protein>
    <submittedName>
        <fullName evidence="1">Uncharacterized protein</fullName>
    </submittedName>
</protein>
<organism evidence="1 2">
    <name type="scientific">Fusarium oxysporum f. sp. lycopersici (strain 4287 / CBS 123668 / FGSC 9935 / NRRL 34936)</name>
    <name type="common">Fusarium vascular wilt of tomato</name>
    <dbReference type="NCBI Taxonomy" id="426428"/>
    <lineage>
        <taxon>Eukaryota</taxon>
        <taxon>Fungi</taxon>
        <taxon>Dikarya</taxon>
        <taxon>Ascomycota</taxon>
        <taxon>Pezizomycotina</taxon>
        <taxon>Sordariomycetes</taxon>
        <taxon>Hypocreomycetidae</taxon>
        <taxon>Hypocreales</taxon>
        <taxon>Nectriaceae</taxon>
        <taxon>Fusarium</taxon>
        <taxon>Fusarium oxysporum species complex</taxon>
    </lineage>
</organism>
<dbReference type="EMBL" id="DS231721">
    <property type="protein sequence ID" value="KNB17389.1"/>
    <property type="molecule type" value="Genomic_DNA"/>
</dbReference>
<reference evidence="1" key="2">
    <citation type="journal article" date="2010" name="Nature">
        <title>Comparative genomics reveals mobile pathogenicity chromosomes in Fusarium.</title>
        <authorList>
            <person name="Ma L.J."/>
            <person name="van der Does H.C."/>
            <person name="Borkovich K.A."/>
            <person name="Coleman J.J."/>
            <person name="Daboussi M.J."/>
            <person name="Di Pietro A."/>
            <person name="Dufresne M."/>
            <person name="Freitag M."/>
            <person name="Grabherr M."/>
            <person name="Henrissat B."/>
            <person name="Houterman P.M."/>
            <person name="Kang S."/>
            <person name="Shim W.B."/>
            <person name="Woloshuk C."/>
            <person name="Xie X."/>
            <person name="Xu J.R."/>
            <person name="Antoniw J."/>
            <person name="Baker S.E."/>
            <person name="Bluhm B.H."/>
            <person name="Breakspear A."/>
            <person name="Brown D.W."/>
            <person name="Butchko R.A."/>
            <person name="Chapman S."/>
            <person name="Coulson R."/>
            <person name="Coutinho P.M."/>
            <person name="Danchin E.G."/>
            <person name="Diener A."/>
            <person name="Gale L.R."/>
            <person name="Gardiner D.M."/>
            <person name="Goff S."/>
            <person name="Hammond-Kosack K.E."/>
            <person name="Hilburn K."/>
            <person name="Hua-Van A."/>
            <person name="Jonkers W."/>
            <person name="Kazan K."/>
            <person name="Kodira C.D."/>
            <person name="Koehrsen M."/>
            <person name="Kumar L."/>
            <person name="Lee Y.H."/>
            <person name="Li L."/>
            <person name="Manners J.M."/>
            <person name="Miranda-Saavedra D."/>
            <person name="Mukherjee M."/>
            <person name="Park G."/>
            <person name="Park J."/>
            <person name="Park S.Y."/>
            <person name="Proctor R.H."/>
            <person name="Regev A."/>
            <person name="Ruiz-Roldan M.C."/>
            <person name="Sain D."/>
            <person name="Sakthikumar S."/>
            <person name="Sykes S."/>
            <person name="Schwartz D.C."/>
            <person name="Turgeon B.G."/>
            <person name="Wapinski I."/>
            <person name="Yoder O."/>
            <person name="Young S."/>
            <person name="Zeng Q."/>
            <person name="Zhou S."/>
            <person name="Galagan J."/>
            <person name="Cuomo C.A."/>
            <person name="Kistler H.C."/>
            <person name="Rep M."/>
        </authorList>
    </citation>
    <scope>NUCLEOTIDE SEQUENCE [LARGE SCALE GENOMIC DNA]</scope>
    <source>
        <strain evidence="1">4287</strain>
    </source>
</reference>
<evidence type="ECO:0000313" key="2">
    <source>
        <dbReference type="Proteomes" id="UP000009097"/>
    </source>
</evidence>
<dbReference type="GeneID" id="28962619"/>
<dbReference type="Proteomes" id="UP000009097">
    <property type="component" value="Unassembled WGS sequence"/>
</dbReference>
<dbReference type="KEGG" id="fox:FOXG_21913"/>
<reference evidence="1" key="1">
    <citation type="submission" date="2007-04" db="EMBL/GenBank/DDBJ databases">
        <authorList>
            <consortium name="The Broad Institute Genome Sequencing Platform"/>
            <person name="Birren B."/>
            <person name="Lander E."/>
            <person name="Galagan J."/>
            <person name="Nusbaum C."/>
            <person name="Devon K."/>
            <person name="Ma L.-J."/>
            <person name="Jaffe D."/>
            <person name="Butler J."/>
            <person name="Alvarez P."/>
            <person name="Gnerre S."/>
            <person name="Grabherr M."/>
            <person name="Kleber M."/>
            <person name="Mauceli E."/>
            <person name="Brockman W."/>
            <person name="MacCallum I.A."/>
            <person name="Young S."/>
            <person name="LaButti K."/>
            <person name="DeCaprio D."/>
            <person name="Crawford M."/>
            <person name="Koehrsen M."/>
            <person name="Engels R."/>
            <person name="Montgomery P."/>
            <person name="Pearson M."/>
            <person name="Howarth C."/>
            <person name="Larson L."/>
            <person name="White J."/>
            <person name="O'Leary S."/>
            <person name="Kodira C."/>
            <person name="Zeng Q."/>
            <person name="Yandava C."/>
            <person name="Alvarado L."/>
            <person name="Kistler C."/>
            <person name="Shim W.-B."/>
            <person name="Kang S."/>
            <person name="Woloshuk C."/>
        </authorList>
    </citation>
    <scope>NUCLEOTIDE SEQUENCE</scope>
    <source>
        <strain evidence="1">4287</strain>
    </source>
</reference>
<dbReference type="AlphaFoldDB" id="A0A0J9W2S1"/>
<evidence type="ECO:0000313" key="1">
    <source>
        <dbReference type="EMBL" id="KNB17389.1"/>
    </source>
</evidence>
<name>A0A0J9W2S1_FUSO4</name>
<sequence>MGRKESSVSELLLQPKSQKRICKDGYMPHLHIVIAIILEGR</sequence>
<gene>
    <name evidence="1" type="ORF">FOXG_21913</name>
</gene>
<proteinExistence type="predicted"/>